<dbReference type="SUPFAM" id="SSF140931">
    <property type="entry name" value="Fic-like"/>
    <property type="match status" value="1"/>
</dbReference>
<gene>
    <name evidence="2" type="ORF">HMPREF3196_01031</name>
</gene>
<dbReference type="InterPro" id="IPR003812">
    <property type="entry name" value="Fido"/>
</dbReference>
<proteinExistence type="predicted"/>
<dbReference type="Proteomes" id="UP000070092">
    <property type="component" value="Unassembled WGS sequence"/>
</dbReference>
<evidence type="ECO:0000259" key="1">
    <source>
        <dbReference type="PROSITE" id="PS51459"/>
    </source>
</evidence>
<reference evidence="2 3" key="1">
    <citation type="submission" date="2016-01" db="EMBL/GenBank/DDBJ databases">
        <authorList>
            <person name="Oliw E.H."/>
        </authorList>
    </citation>
    <scope>NUCLEOTIDE SEQUENCE [LARGE SCALE GENOMIC DNA]</scope>
    <source>
        <strain evidence="2 3">MJR8628B</strain>
    </source>
</reference>
<evidence type="ECO:0000313" key="3">
    <source>
        <dbReference type="Proteomes" id="UP000070092"/>
    </source>
</evidence>
<dbReference type="Gene3D" id="1.10.3290.10">
    <property type="entry name" value="Fido-like domain"/>
    <property type="match status" value="1"/>
</dbReference>
<dbReference type="InterPro" id="IPR036597">
    <property type="entry name" value="Fido-like_dom_sf"/>
</dbReference>
<accession>A0A133KPK0</accession>
<dbReference type="EMBL" id="LRPO01000030">
    <property type="protein sequence ID" value="KWZ81458.1"/>
    <property type="molecule type" value="Genomic_DNA"/>
</dbReference>
<dbReference type="PATRIC" id="fig|1681.53.peg.1017"/>
<dbReference type="PROSITE" id="PS51459">
    <property type="entry name" value="FIDO"/>
    <property type="match status" value="1"/>
</dbReference>
<protein>
    <recommendedName>
        <fullName evidence="1">Fido domain-containing protein</fullName>
    </recommendedName>
</protein>
<comment type="caution">
    <text evidence="2">The sequence shown here is derived from an EMBL/GenBank/DDBJ whole genome shotgun (WGS) entry which is preliminary data.</text>
</comment>
<dbReference type="AlphaFoldDB" id="A0A133KPK0"/>
<sequence length="121" mass="13952">MSVSYNNFNILHPFREGNGRAQRVFWDVVARDAGWHFDWGLVGRRENDPASIAAMRSNDLGPLEQMFARITKPPAEPLATGVRFSHLMDGEYQEQPNVGYRLSKGDYQTLRVKYSYQMPQE</sequence>
<name>A0A133KPK0_BIFBI</name>
<feature type="domain" description="Fido" evidence="1">
    <location>
        <begin position="1"/>
        <end position="72"/>
    </location>
</feature>
<organism evidence="2 3">
    <name type="scientific">Bifidobacterium bifidum</name>
    <dbReference type="NCBI Taxonomy" id="1681"/>
    <lineage>
        <taxon>Bacteria</taxon>
        <taxon>Bacillati</taxon>
        <taxon>Actinomycetota</taxon>
        <taxon>Actinomycetes</taxon>
        <taxon>Bifidobacteriales</taxon>
        <taxon>Bifidobacteriaceae</taxon>
        <taxon>Bifidobacterium</taxon>
    </lineage>
</organism>
<evidence type="ECO:0000313" key="2">
    <source>
        <dbReference type="EMBL" id="KWZ81458.1"/>
    </source>
</evidence>